<accession>A0A316G4H6</accession>
<dbReference type="Pfam" id="PF05930">
    <property type="entry name" value="Phage_AlpA"/>
    <property type="match status" value="1"/>
</dbReference>
<organism evidence="1 2">
    <name type="scientific">Roseicyclus mahoneyensis</name>
    <dbReference type="NCBI Taxonomy" id="164332"/>
    <lineage>
        <taxon>Bacteria</taxon>
        <taxon>Pseudomonadati</taxon>
        <taxon>Pseudomonadota</taxon>
        <taxon>Alphaproteobacteria</taxon>
        <taxon>Rhodobacterales</taxon>
        <taxon>Roseobacteraceae</taxon>
        <taxon>Roseicyclus</taxon>
    </lineage>
</organism>
<keyword evidence="2" id="KW-1185">Reference proteome</keyword>
<proteinExistence type="predicted"/>
<evidence type="ECO:0000313" key="1">
    <source>
        <dbReference type="EMBL" id="PWK55593.1"/>
    </source>
</evidence>
<reference evidence="1 2" key="1">
    <citation type="submission" date="2018-05" db="EMBL/GenBank/DDBJ databases">
        <title>Genomic Encyclopedia of Type Strains, Phase IV (KMG-IV): sequencing the most valuable type-strain genomes for metagenomic binning, comparative biology and taxonomic classification.</title>
        <authorList>
            <person name="Goeker M."/>
        </authorList>
    </citation>
    <scope>NUCLEOTIDE SEQUENCE [LARGE SCALE GENOMIC DNA]</scope>
    <source>
        <strain evidence="1 2">DSM 16097</strain>
    </source>
</reference>
<evidence type="ECO:0000313" key="2">
    <source>
        <dbReference type="Proteomes" id="UP000245708"/>
    </source>
</evidence>
<protein>
    <submittedName>
        <fullName evidence="1">AlpA family transcriptional regulator</fullName>
    </submittedName>
</protein>
<sequence>MPDVPKLISVKETANLLSVSRATLYRIQKRDPRFPEPLHLSPGCVRWRADQISAYIKVLTPAEKCTEAD</sequence>
<comment type="caution">
    <text evidence="1">The sequence shown here is derived from an EMBL/GenBank/DDBJ whole genome shotgun (WGS) entry which is preliminary data.</text>
</comment>
<dbReference type="Proteomes" id="UP000245708">
    <property type="component" value="Unassembled WGS sequence"/>
</dbReference>
<dbReference type="EMBL" id="QGGW01000016">
    <property type="protein sequence ID" value="PWK55593.1"/>
    <property type="molecule type" value="Genomic_DNA"/>
</dbReference>
<dbReference type="RefSeq" id="WP_109671000.1">
    <property type="nucleotide sequence ID" value="NZ_QGGW01000016.1"/>
</dbReference>
<gene>
    <name evidence="1" type="ORF">C7455_11628</name>
</gene>
<dbReference type="OrthoDB" id="8452166at2"/>
<name>A0A316G4H6_9RHOB</name>
<dbReference type="InterPro" id="IPR010260">
    <property type="entry name" value="AlpA"/>
</dbReference>
<dbReference type="AlphaFoldDB" id="A0A316G4H6"/>